<sequence>MALVLSRSKRMNGVWCFTGGFMPQTRTQPALAKSLANDLIANMADVVMVVTYPGFELIYANAAGHEQLAFILGRSDLAGLNLRSALDKSVIDRWNEYFDRTLATGSCDQLHTGVKGRSWHLRLQREPRQGPCTAITITATDMTALASVRDQLQNSDLHYRTLFETMSTGVVYHQADGRVIRVNPAAEAILGYKEADMIGWSPLRSKWDVIREDGSVFAGAEHPIMEVVRTGIGVDNQLLGIPHPDGRRRWIRLSGRPVRRTAGDAVENLVVCFQDVTEQQELRQQTIAQMRQLDRALEQTLLAMAEMIEMRDPYTAGHQQNVAQLADRIAREMGLGEDRCRMIRLAALVHDIGKNAIPIDLLVKPTGLSPLEFDMVKQHVEAGYHVLSRIEFAQPVADIMRQHHERLDGSGYPHGLAGDQILLEARILAVADTVDAMVNHRPYRAARGMPATLALLEQSAGAHYDPDVVAAFKRTVQAG</sequence>
<dbReference type="Gene3D" id="1.10.3210.10">
    <property type="entry name" value="Hypothetical protein af1432"/>
    <property type="match status" value="1"/>
</dbReference>
<dbReference type="Pfam" id="PF13487">
    <property type="entry name" value="HD_5"/>
    <property type="match status" value="1"/>
</dbReference>
<dbReference type="NCBIfam" id="TIGR00277">
    <property type="entry name" value="HDIG"/>
    <property type="match status" value="1"/>
</dbReference>
<comment type="caution">
    <text evidence="4">The sequence shown here is derived from an EMBL/GenBank/DDBJ whole genome shotgun (WGS) entry which is preliminary data.</text>
</comment>
<dbReference type="SUPFAM" id="SSF109604">
    <property type="entry name" value="HD-domain/PDEase-like"/>
    <property type="match status" value="1"/>
</dbReference>
<accession>A0A255YEH5</accession>
<protein>
    <recommendedName>
        <fullName evidence="6">PAS domain S-box protein</fullName>
    </recommendedName>
</protein>
<dbReference type="GO" id="GO:0008081">
    <property type="term" value="F:phosphoric diester hydrolase activity"/>
    <property type="evidence" value="ECO:0007669"/>
    <property type="project" value="UniProtKB-ARBA"/>
</dbReference>
<dbReference type="InterPro" id="IPR035965">
    <property type="entry name" value="PAS-like_dom_sf"/>
</dbReference>
<dbReference type="CDD" id="cd00130">
    <property type="entry name" value="PAS"/>
    <property type="match status" value="1"/>
</dbReference>
<feature type="domain" description="HD-GYP" evidence="3">
    <location>
        <begin position="293"/>
        <end position="479"/>
    </location>
</feature>
<evidence type="ECO:0000313" key="5">
    <source>
        <dbReference type="Proteomes" id="UP000216991"/>
    </source>
</evidence>
<dbReference type="PANTHER" id="PTHR45228">
    <property type="entry name" value="CYCLIC DI-GMP PHOSPHODIESTERASE TM_0186-RELATED"/>
    <property type="match status" value="1"/>
</dbReference>
<dbReference type="SUPFAM" id="SSF55785">
    <property type="entry name" value="PYP-like sensor domain (PAS domain)"/>
    <property type="match status" value="1"/>
</dbReference>
<dbReference type="SMART" id="SM00471">
    <property type="entry name" value="HDc"/>
    <property type="match status" value="1"/>
</dbReference>
<proteinExistence type="predicted"/>
<organism evidence="4 5">
    <name type="scientific">Sandarakinorhabdus cyanobacteriorum</name>
    <dbReference type="NCBI Taxonomy" id="1981098"/>
    <lineage>
        <taxon>Bacteria</taxon>
        <taxon>Pseudomonadati</taxon>
        <taxon>Pseudomonadota</taxon>
        <taxon>Alphaproteobacteria</taxon>
        <taxon>Sphingomonadales</taxon>
        <taxon>Sphingosinicellaceae</taxon>
        <taxon>Sandarakinorhabdus</taxon>
    </lineage>
</organism>
<evidence type="ECO:0000259" key="3">
    <source>
        <dbReference type="PROSITE" id="PS51832"/>
    </source>
</evidence>
<dbReference type="InterPro" id="IPR006675">
    <property type="entry name" value="HDIG_dom"/>
</dbReference>
<dbReference type="InterPro" id="IPR000014">
    <property type="entry name" value="PAS"/>
</dbReference>
<dbReference type="Pfam" id="PF13426">
    <property type="entry name" value="PAS_9"/>
    <property type="match status" value="1"/>
</dbReference>
<dbReference type="OrthoDB" id="9802066at2"/>
<evidence type="ECO:0000259" key="2">
    <source>
        <dbReference type="PROSITE" id="PS50113"/>
    </source>
</evidence>
<dbReference type="Proteomes" id="UP000216991">
    <property type="component" value="Unassembled WGS sequence"/>
</dbReference>
<dbReference type="NCBIfam" id="TIGR00229">
    <property type="entry name" value="sensory_box"/>
    <property type="match status" value="1"/>
</dbReference>
<reference evidence="4 5" key="1">
    <citation type="submission" date="2017-07" db="EMBL/GenBank/DDBJ databases">
        <title>Sandarakinorhabdus cyanobacteriorum sp. nov., a novel bacterium isolated from cyanobacterial aggregates in a eutrophic lake.</title>
        <authorList>
            <person name="Cai H."/>
        </authorList>
    </citation>
    <scope>NUCLEOTIDE SEQUENCE [LARGE SCALE GENOMIC DNA]</scope>
    <source>
        <strain evidence="4 5">TH057</strain>
    </source>
</reference>
<evidence type="ECO:0000259" key="1">
    <source>
        <dbReference type="PROSITE" id="PS50112"/>
    </source>
</evidence>
<name>A0A255YEH5_9SPHN</name>
<evidence type="ECO:0008006" key="6">
    <source>
        <dbReference type="Google" id="ProtNLM"/>
    </source>
</evidence>
<dbReference type="AlphaFoldDB" id="A0A255YEH5"/>
<evidence type="ECO:0000313" key="4">
    <source>
        <dbReference type="EMBL" id="OYQ27657.1"/>
    </source>
</evidence>
<dbReference type="InterPro" id="IPR003607">
    <property type="entry name" value="HD/PDEase_dom"/>
</dbReference>
<feature type="domain" description="PAS" evidence="1">
    <location>
        <begin position="155"/>
        <end position="199"/>
    </location>
</feature>
<dbReference type="PROSITE" id="PS50113">
    <property type="entry name" value="PAC"/>
    <property type="match status" value="1"/>
</dbReference>
<dbReference type="InterPro" id="IPR037522">
    <property type="entry name" value="HD_GYP_dom"/>
</dbReference>
<dbReference type="InterPro" id="IPR052020">
    <property type="entry name" value="Cyclic_di-GMP/3'3'-cGAMP_PDE"/>
</dbReference>
<dbReference type="PROSITE" id="PS51832">
    <property type="entry name" value="HD_GYP"/>
    <property type="match status" value="1"/>
</dbReference>
<dbReference type="PROSITE" id="PS50112">
    <property type="entry name" value="PAS"/>
    <property type="match status" value="1"/>
</dbReference>
<dbReference type="EMBL" id="NOXT01000113">
    <property type="protein sequence ID" value="OYQ27657.1"/>
    <property type="molecule type" value="Genomic_DNA"/>
</dbReference>
<dbReference type="Gene3D" id="3.30.450.20">
    <property type="entry name" value="PAS domain"/>
    <property type="match status" value="2"/>
</dbReference>
<feature type="domain" description="PAC" evidence="2">
    <location>
        <begin position="232"/>
        <end position="288"/>
    </location>
</feature>
<keyword evidence="5" id="KW-1185">Reference proteome</keyword>
<dbReference type="CDD" id="cd00077">
    <property type="entry name" value="HDc"/>
    <property type="match status" value="1"/>
</dbReference>
<gene>
    <name evidence="4" type="ORF">CHU93_10350</name>
</gene>
<dbReference type="SMART" id="SM00091">
    <property type="entry name" value="PAS"/>
    <property type="match status" value="2"/>
</dbReference>
<dbReference type="InterPro" id="IPR000700">
    <property type="entry name" value="PAS-assoc_C"/>
</dbReference>